<gene>
    <name evidence="9" type="primary">hflK</name>
    <name evidence="9" type="ORF">ENG14_01215</name>
</gene>
<dbReference type="GO" id="GO:0016020">
    <property type="term" value="C:membrane"/>
    <property type="evidence" value="ECO:0007669"/>
    <property type="project" value="UniProtKB-SubCell"/>
</dbReference>
<feature type="transmembrane region" description="Helical" evidence="6">
    <location>
        <begin position="38"/>
        <end position="58"/>
    </location>
</feature>
<evidence type="ECO:0000256" key="5">
    <source>
        <dbReference type="ARBA" id="ARBA00023136"/>
    </source>
</evidence>
<dbReference type="Pfam" id="PF01145">
    <property type="entry name" value="Band_7"/>
    <property type="match status" value="1"/>
</dbReference>
<protein>
    <recommendedName>
        <fullName evidence="6">Protein HflK</fullName>
    </recommendedName>
</protein>
<comment type="subcellular location">
    <subcellularLocation>
        <location evidence="1">Membrane</location>
        <topology evidence="1">Single-pass membrane protein</topology>
    </subcellularLocation>
</comment>
<dbReference type="CDD" id="cd03404">
    <property type="entry name" value="SPFH_HflK"/>
    <property type="match status" value="1"/>
</dbReference>
<dbReference type="Gene3D" id="3.30.479.30">
    <property type="entry name" value="Band 7 domain"/>
    <property type="match status" value="1"/>
</dbReference>
<feature type="coiled-coil region" evidence="7">
    <location>
        <begin position="226"/>
        <end position="253"/>
    </location>
</feature>
<evidence type="ECO:0000256" key="1">
    <source>
        <dbReference type="ARBA" id="ARBA00004167"/>
    </source>
</evidence>
<accession>A0A7C1AL29</accession>
<keyword evidence="9" id="KW-0645">Protease</keyword>
<sequence>MTWEPQRPQRQVQLGIEEFFRKVSEAFKSRRPASRGPFWIVPVVVLLILAGLNSYYIVNPQETAVVTRFGRFVRTADAGFHLKWPFGIERVQKVVTGRILQREYGYRTIRAGVRSRFAEKGFEEEARMLSGDLNVVDVQWTVQYKIADPVKYLFRVRDVESTLDDISESVMRRMVGNRYADEVLTVGRAEIAELVRKELQAIMDHYETGLQIVTVKLQNVNPPDPVKAAFNEVNEARQEKERMINEAQEMYNQQIPRARGQAQQMITEAEGYALERVNRAQGDTQRFLRILAEYQKAPDITKKRMYLEAFEQFLRNIKGVVVLDENQTGNVLNFLDIGKVMKVEKVKDLQSEPGSKLHRKAHQTEIQK</sequence>
<dbReference type="SMART" id="SM00244">
    <property type="entry name" value="PHB"/>
    <property type="match status" value="1"/>
</dbReference>
<reference evidence="9" key="1">
    <citation type="journal article" date="2020" name="mSystems">
        <title>Genome- and Community-Level Interaction Insights into Carbon Utilization and Element Cycling Functions of Hydrothermarchaeota in Hydrothermal Sediment.</title>
        <authorList>
            <person name="Zhou Z."/>
            <person name="Liu Y."/>
            <person name="Xu W."/>
            <person name="Pan J."/>
            <person name="Luo Z.H."/>
            <person name="Li M."/>
        </authorList>
    </citation>
    <scope>NUCLEOTIDE SEQUENCE [LARGE SCALE GENOMIC DNA]</scope>
    <source>
        <strain evidence="9">HyVt-19</strain>
    </source>
</reference>
<feature type="domain" description="Band 7" evidence="8">
    <location>
        <begin position="53"/>
        <end position="234"/>
    </location>
</feature>
<keyword evidence="3 6" id="KW-0812">Transmembrane</keyword>
<dbReference type="Proteomes" id="UP000886355">
    <property type="component" value="Unassembled WGS sequence"/>
</dbReference>
<evidence type="ECO:0000256" key="4">
    <source>
        <dbReference type="ARBA" id="ARBA00022989"/>
    </source>
</evidence>
<dbReference type="EMBL" id="DQZW01000059">
    <property type="protein sequence ID" value="HDL89507.1"/>
    <property type="molecule type" value="Genomic_DNA"/>
</dbReference>
<keyword evidence="9" id="KW-0378">Hydrolase</keyword>
<dbReference type="NCBIfam" id="TIGR01933">
    <property type="entry name" value="hflK"/>
    <property type="match status" value="1"/>
</dbReference>
<evidence type="ECO:0000256" key="7">
    <source>
        <dbReference type="SAM" id="Coils"/>
    </source>
</evidence>
<proteinExistence type="inferred from homology"/>
<dbReference type="AlphaFoldDB" id="A0A7C1AL29"/>
<dbReference type="InterPro" id="IPR050710">
    <property type="entry name" value="Band7/mec-2_domain"/>
</dbReference>
<dbReference type="SUPFAM" id="SSF117892">
    <property type="entry name" value="Band 7/SPFH domain"/>
    <property type="match status" value="1"/>
</dbReference>
<evidence type="ECO:0000313" key="9">
    <source>
        <dbReference type="EMBL" id="HDL89507.1"/>
    </source>
</evidence>
<dbReference type="InterPro" id="IPR036013">
    <property type="entry name" value="Band_7/SPFH_dom_sf"/>
</dbReference>
<comment type="subunit">
    <text evidence="6">HflC and HflK may interact to form a multimeric complex.</text>
</comment>
<keyword evidence="4 6" id="KW-1133">Transmembrane helix</keyword>
<dbReference type="InterPro" id="IPR001107">
    <property type="entry name" value="Band_7"/>
</dbReference>
<comment type="similarity">
    <text evidence="2 6">Belongs to the band 7/mec-2 family. HflK subfamily.</text>
</comment>
<dbReference type="PANTHER" id="PTHR43327:SF2">
    <property type="entry name" value="MODULATOR OF FTSH PROTEASE HFLK"/>
    <property type="match status" value="1"/>
</dbReference>
<name>A0A7C1AL29_9BACT</name>
<comment type="function">
    <text evidence="6">HflC and HflK could encode or regulate a protease.</text>
</comment>
<comment type="caution">
    <text evidence="9">The sequence shown here is derived from an EMBL/GenBank/DDBJ whole genome shotgun (WGS) entry which is preliminary data.</text>
</comment>
<dbReference type="GO" id="GO:0008233">
    <property type="term" value="F:peptidase activity"/>
    <property type="evidence" value="ECO:0007669"/>
    <property type="project" value="UniProtKB-KW"/>
</dbReference>
<evidence type="ECO:0000256" key="2">
    <source>
        <dbReference type="ARBA" id="ARBA00006971"/>
    </source>
</evidence>
<evidence type="ECO:0000259" key="8">
    <source>
        <dbReference type="SMART" id="SM00244"/>
    </source>
</evidence>
<dbReference type="GO" id="GO:0006508">
    <property type="term" value="P:proteolysis"/>
    <property type="evidence" value="ECO:0007669"/>
    <property type="project" value="UniProtKB-KW"/>
</dbReference>
<dbReference type="PANTHER" id="PTHR43327">
    <property type="entry name" value="STOMATIN-LIKE PROTEIN 2, MITOCHONDRIAL"/>
    <property type="match status" value="1"/>
</dbReference>
<evidence type="ECO:0000256" key="6">
    <source>
        <dbReference type="RuleBase" id="RU364113"/>
    </source>
</evidence>
<organism evidence="9">
    <name type="scientific">Thermodesulforhabdus norvegica</name>
    <dbReference type="NCBI Taxonomy" id="39841"/>
    <lineage>
        <taxon>Bacteria</taxon>
        <taxon>Pseudomonadati</taxon>
        <taxon>Thermodesulfobacteriota</taxon>
        <taxon>Syntrophobacteria</taxon>
        <taxon>Syntrophobacterales</taxon>
        <taxon>Thermodesulforhabdaceae</taxon>
        <taxon>Thermodesulforhabdus</taxon>
    </lineage>
</organism>
<keyword evidence="5 6" id="KW-0472">Membrane</keyword>
<evidence type="ECO:0000256" key="3">
    <source>
        <dbReference type="ARBA" id="ARBA00022692"/>
    </source>
</evidence>
<dbReference type="InterPro" id="IPR010201">
    <property type="entry name" value="HflK"/>
</dbReference>
<keyword evidence="7" id="KW-0175">Coiled coil</keyword>